<reference evidence="2 3" key="1">
    <citation type="submission" date="2021-03" db="EMBL/GenBank/DDBJ databases">
        <title>Fibrella sp. HMF5405 genome sequencing and assembly.</title>
        <authorList>
            <person name="Kang H."/>
            <person name="Kim H."/>
            <person name="Bae S."/>
            <person name="Joh K."/>
        </authorList>
    </citation>
    <scope>NUCLEOTIDE SEQUENCE [LARGE SCALE GENOMIC DNA]</scope>
    <source>
        <strain evidence="2 3">HMF5405</strain>
    </source>
</reference>
<gene>
    <name evidence="2" type="ORF">J2I46_01500</name>
</gene>
<keyword evidence="3" id="KW-1185">Reference proteome</keyword>
<keyword evidence="1" id="KW-0472">Membrane</keyword>
<evidence type="ECO:0000313" key="3">
    <source>
        <dbReference type="Proteomes" id="UP000664628"/>
    </source>
</evidence>
<sequence length="348" mass="41433">MRFFKYLYWCFSTKNRFVFFIFLTYLLTILTFSLFYQHLLNQDANNSNKQNPHFIINPDVTKAKIRQDSSLYIALINEDSLKESKTSQKIDSINKNLPTVLLNRIATYKNNGWHLKKEITQSFKTIRDTLKSKIIIPYSVSSNHTYYSDVKFNSFYVLPNGLTLVNLITLRRQGLMSSELSLHYQNKKLSMSFVSYRNNSIENENFMYNKNKMIVSRWINAYYGHIIRSQFDLLSNDVLVRGEDLTKLYSFQEEQLKTRRSISLNKRHLLLLKEPEWNYRDILYFTVISLFANNYSDIYPNDTITRQAILAEFVIVWFLTICCISIEPEKLFFIRKWKEKHTKCKQAS</sequence>
<dbReference type="EMBL" id="JAFMYW010000001">
    <property type="protein sequence ID" value="MBO0947237.1"/>
    <property type="molecule type" value="Genomic_DNA"/>
</dbReference>
<evidence type="ECO:0000256" key="1">
    <source>
        <dbReference type="SAM" id="Phobius"/>
    </source>
</evidence>
<protein>
    <submittedName>
        <fullName evidence="2">Uncharacterized protein</fullName>
    </submittedName>
</protein>
<accession>A0ABS3JEE8</accession>
<comment type="caution">
    <text evidence="2">The sequence shown here is derived from an EMBL/GenBank/DDBJ whole genome shotgun (WGS) entry which is preliminary data.</text>
</comment>
<dbReference type="Proteomes" id="UP000664628">
    <property type="component" value="Unassembled WGS sequence"/>
</dbReference>
<dbReference type="SUPFAM" id="SSF81324">
    <property type="entry name" value="Voltage-gated potassium channels"/>
    <property type="match status" value="1"/>
</dbReference>
<evidence type="ECO:0000313" key="2">
    <source>
        <dbReference type="EMBL" id="MBO0947237.1"/>
    </source>
</evidence>
<organism evidence="2 3">
    <name type="scientific">Fibrella forsythiae</name>
    <dbReference type="NCBI Taxonomy" id="2817061"/>
    <lineage>
        <taxon>Bacteria</taxon>
        <taxon>Pseudomonadati</taxon>
        <taxon>Bacteroidota</taxon>
        <taxon>Cytophagia</taxon>
        <taxon>Cytophagales</taxon>
        <taxon>Spirosomataceae</taxon>
        <taxon>Fibrella</taxon>
    </lineage>
</organism>
<feature type="transmembrane region" description="Helical" evidence="1">
    <location>
        <begin position="17"/>
        <end position="36"/>
    </location>
</feature>
<proteinExistence type="predicted"/>
<keyword evidence="1" id="KW-1133">Transmembrane helix</keyword>
<dbReference type="RefSeq" id="WP_207327154.1">
    <property type="nucleotide sequence ID" value="NZ_JAFMYW010000001.1"/>
</dbReference>
<name>A0ABS3JEE8_9BACT</name>
<keyword evidence="1" id="KW-0812">Transmembrane</keyword>